<evidence type="ECO:0000313" key="2">
    <source>
        <dbReference type="Proteomes" id="UP000076798"/>
    </source>
</evidence>
<evidence type="ECO:0000313" key="1">
    <source>
        <dbReference type="EMBL" id="KZT37416.1"/>
    </source>
</evidence>
<gene>
    <name evidence="1" type="ORF">SISSUDRAFT_865150</name>
</gene>
<dbReference type="EMBL" id="KV428084">
    <property type="protein sequence ID" value="KZT37416.1"/>
    <property type="molecule type" value="Genomic_DNA"/>
</dbReference>
<sequence>MRATNVPAELDTRTITEEVVACLRLGGREAISLLNSSLLPAICRTGPTSAAATIETPEVAEKVMECWRHYNAAVDQRLFLEFIDNLATHPFHRADFSPAALSAHSNVTALIFKALQKTNAHIAMDTLWQSIRREVVMGDVAQLERFFLPMTQSLGSTLLQDLPVTIWKDLVTTYADYLPAMDGAPANDRDSQVVRRLLHVIPSSQWEAQLEDSYHVLMGRVTDIEGDI</sequence>
<dbReference type="AlphaFoldDB" id="A0A166CFY6"/>
<reference evidence="1 2" key="1">
    <citation type="journal article" date="2016" name="Mol. Biol. Evol.">
        <title>Comparative Genomics of Early-Diverging Mushroom-Forming Fungi Provides Insights into the Origins of Lignocellulose Decay Capabilities.</title>
        <authorList>
            <person name="Nagy L.G."/>
            <person name="Riley R."/>
            <person name="Tritt A."/>
            <person name="Adam C."/>
            <person name="Daum C."/>
            <person name="Floudas D."/>
            <person name="Sun H."/>
            <person name="Yadav J.S."/>
            <person name="Pangilinan J."/>
            <person name="Larsson K.H."/>
            <person name="Matsuura K."/>
            <person name="Barry K."/>
            <person name="Labutti K."/>
            <person name="Kuo R."/>
            <person name="Ohm R.A."/>
            <person name="Bhattacharya S.S."/>
            <person name="Shirouzu T."/>
            <person name="Yoshinaga Y."/>
            <person name="Martin F.M."/>
            <person name="Grigoriev I.V."/>
            <person name="Hibbett D.S."/>
        </authorList>
    </citation>
    <scope>NUCLEOTIDE SEQUENCE [LARGE SCALE GENOMIC DNA]</scope>
    <source>
        <strain evidence="1 2">HHB10207 ss-3</strain>
    </source>
</reference>
<name>A0A166CFY6_9AGAM</name>
<dbReference type="Proteomes" id="UP000076798">
    <property type="component" value="Unassembled WGS sequence"/>
</dbReference>
<protein>
    <submittedName>
        <fullName evidence="1">Uncharacterized protein</fullName>
    </submittedName>
</protein>
<proteinExistence type="predicted"/>
<accession>A0A166CFY6</accession>
<organism evidence="1 2">
    <name type="scientific">Sistotremastrum suecicum HHB10207 ss-3</name>
    <dbReference type="NCBI Taxonomy" id="1314776"/>
    <lineage>
        <taxon>Eukaryota</taxon>
        <taxon>Fungi</taxon>
        <taxon>Dikarya</taxon>
        <taxon>Basidiomycota</taxon>
        <taxon>Agaricomycotina</taxon>
        <taxon>Agaricomycetes</taxon>
        <taxon>Sistotremastrales</taxon>
        <taxon>Sistotremastraceae</taxon>
        <taxon>Sistotremastrum</taxon>
    </lineage>
</organism>
<keyword evidence="2" id="KW-1185">Reference proteome</keyword>